<dbReference type="AlphaFoldDB" id="A0A644YBV1"/>
<reference evidence="1" key="1">
    <citation type="submission" date="2019-08" db="EMBL/GenBank/DDBJ databases">
        <authorList>
            <person name="Kucharzyk K."/>
            <person name="Murdoch R.W."/>
            <person name="Higgins S."/>
            <person name="Loffler F."/>
        </authorList>
    </citation>
    <scope>NUCLEOTIDE SEQUENCE</scope>
</reference>
<dbReference type="EMBL" id="VSSQ01004649">
    <property type="protein sequence ID" value="MPM26102.1"/>
    <property type="molecule type" value="Genomic_DNA"/>
</dbReference>
<protein>
    <submittedName>
        <fullName evidence="1">Uncharacterized protein</fullName>
    </submittedName>
</protein>
<organism evidence="1">
    <name type="scientific">bioreactor metagenome</name>
    <dbReference type="NCBI Taxonomy" id="1076179"/>
    <lineage>
        <taxon>unclassified sequences</taxon>
        <taxon>metagenomes</taxon>
        <taxon>ecological metagenomes</taxon>
    </lineage>
</organism>
<sequence>MHIGICVFLAFDCTLSPLLMRSRSQGTDHNHIAALFTHLLCQQIHHVCAVFIVDKGFHVIVDIFHTFCFVGNHDDACFACLCKGSLAGRGIVRNHCNCVYTGGNCVFDAGNLHCGVGIAGRAGLINRVAGCISKALVSRIHSVPPGNTNAFWGVGNGVSSSCRRICSASGCR</sequence>
<name>A0A644YBV1_9ZZZZ</name>
<evidence type="ECO:0000313" key="1">
    <source>
        <dbReference type="EMBL" id="MPM26102.1"/>
    </source>
</evidence>
<gene>
    <name evidence="1" type="ORF">SDC9_72603</name>
</gene>
<comment type="caution">
    <text evidence="1">The sequence shown here is derived from an EMBL/GenBank/DDBJ whole genome shotgun (WGS) entry which is preliminary data.</text>
</comment>
<accession>A0A644YBV1</accession>
<proteinExistence type="predicted"/>